<keyword evidence="3" id="KW-1185">Reference proteome</keyword>
<feature type="domain" description="IrrE N-terminal-like" evidence="1">
    <location>
        <begin position="50"/>
        <end position="188"/>
    </location>
</feature>
<dbReference type="InterPro" id="IPR052345">
    <property type="entry name" value="Rad_response_metalloprotease"/>
</dbReference>
<protein>
    <submittedName>
        <fullName evidence="2">ImmA/IrrE family metallo-endopeptidase</fullName>
    </submittedName>
</protein>
<dbReference type="Proteomes" id="UP001236569">
    <property type="component" value="Unassembled WGS sequence"/>
</dbReference>
<sequence length="195" mass="22439">MNNSQVLELSNYTSKKRVRQIEDIANQLLAEVNQTKPPILVQEILNFKSIALHEIEFEDNDISGVFMTDGKSAAIGVNKLNTHTRKRFTIAHELGHFILGHRRDQVFVDTPYKYYTILYRDKNSSSGEFFQEREANAFAAALLMPREMLLSELREASINQQSLDENFDLIGTLCEKFDVSITAMTLRLTNLDLHW</sequence>
<organism evidence="2 3">
    <name type="scientific">Flectobacillus longus</name>
    <dbReference type="NCBI Taxonomy" id="2984207"/>
    <lineage>
        <taxon>Bacteria</taxon>
        <taxon>Pseudomonadati</taxon>
        <taxon>Bacteroidota</taxon>
        <taxon>Cytophagia</taxon>
        <taxon>Cytophagales</taxon>
        <taxon>Flectobacillaceae</taxon>
        <taxon>Flectobacillus</taxon>
    </lineage>
</organism>
<dbReference type="EMBL" id="JASHID010000005">
    <property type="protein sequence ID" value="MDI9864474.1"/>
    <property type="molecule type" value="Genomic_DNA"/>
</dbReference>
<proteinExistence type="predicted"/>
<evidence type="ECO:0000313" key="3">
    <source>
        <dbReference type="Proteomes" id="UP001236569"/>
    </source>
</evidence>
<dbReference type="Pfam" id="PF06114">
    <property type="entry name" value="Peptidase_M78"/>
    <property type="match status" value="1"/>
</dbReference>
<reference evidence="2 3" key="1">
    <citation type="submission" date="2023-05" db="EMBL/GenBank/DDBJ databases">
        <title>Novel species of genus Flectobacillus isolated from stream in China.</title>
        <authorList>
            <person name="Lu H."/>
        </authorList>
    </citation>
    <scope>NUCLEOTIDE SEQUENCE [LARGE SCALE GENOMIC DNA]</scope>
    <source>
        <strain evidence="2 3">DC10W</strain>
    </source>
</reference>
<gene>
    <name evidence="2" type="ORF">QM480_09065</name>
</gene>
<dbReference type="Gene3D" id="1.10.10.2910">
    <property type="match status" value="1"/>
</dbReference>
<dbReference type="RefSeq" id="WP_283369667.1">
    <property type="nucleotide sequence ID" value="NZ_JASHID010000005.1"/>
</dbReference>
<evidence type="ECO:0000313" key="2">
    <source>
        <dbReference type="EMBL" id="MDI9864474.1"/>
    </source>
</evidence>
<dbReference type="PANTHER" id="PTHR43236">
    <property type="entry name" value="ANTITOXIN HIGA1"/>
    <property type="match status" value="1"/>
</dbReference>
<evidence type="ECO:0000259" key="1">
    <source>
        <dbReference type="Pfam" id="PF06114"/>
    </source>
</evidence>
<dbReference type="InterPro" id="IPR010359">
    <property type="entry name" value="IrrE_HExxH"/>
</dbReference>
<accession>A0ABT6YLY8</accession>
<name>A0ABT6YLY8_9BACT</name>
<dbReference type="PANTHER" id="PTHR43236:SF2">
    <property type="entry name" value="BLL0069 PROTEIN"/>
    <property type="match status" value="1"/>
</dbReference>
<comment type="caution">
    <text evidence="2">The sequence shown here is derived from an EMBL/GenBank/DDBJ whole genome shotgun (WGS) entry which is preliminary data.</text>
</comment>